<reference evidence="9 10" key="1">
    <citation type="submission" date="2020-02" db="EMBL/GenBank/DDBJ databases">
        <title>Bacillus aquiflavi sp. nov., isolated from yellow water of strong flavor Chinese baijiu in Yibin region of China.</title>
        <authorList>
            <person name="Xie J."/>
        </authorList>
    </citation>
    <scope>NUCLEOTIDE SEQUENCE [LARGE SCALE GENOMIC DNA]</scope>
    <source>
        <strain evidence="9 10">SA4</strain>
    </source>
</reference>
<evidence type="ECO:0000256" key="2">
    <source>
        <dbReference type="ARBA" id="ARBA00005745"/>
    </source>
</evidence>
<dbReference type="Gene3D" id="1.20.81.30">
    <property type="entry name" value="Type II secretion system (T2SS), domain F"/>
    <property type="match status" value="2"/>
</dbReference>
<feature type="transmembrane region" description="Helical" evidence="7">
    <location>
        <begin position="316"/>
        <end position="337"/>
    </location>
</feature>
<keyword evidence="3" id="KW-1003">Cell membrane</keyword>
<dbReference type="Pfam" id="PF00482">
    <property type="entry name" value="T2SSF"/>
    <property type="match status" value="2"/>
</dbReference>
<proteinExistence type="inferred from homology"/>
<organism evidence="9 10">
    <name type="scientific">Bacillus mesophilus</name>
    <dbReference type="NCBI Taxonomy" id="1808955"/>
    <lineage>
        <taxon>Bacteria</taxon>
        <taxon>Bacillati</taxon>
        <taxon>Bacillota</taxon>
        <taxon>Bacilli</taxon>
        <taxon>Bacillales</taxon>
        <taxon>Bacillaceae</taxon>
        <taxon>Bacillus</taxon>
    </lineage>
</organism>
<dbReference type="InterPro" id="IPR003004">
    <property type="entry name" value="GspF/PilC"/>
</dbReference>
<evidence type="ECO:0000256" key="3">
    <source>
        <dbReference type="ARBA" id="ARBA00022475"/>
    </source>
</evidence>
<keyword evidence="6 7" id="KW-0472">Membrane</keyword>
<feature type="domain" description="Type II secretion system protein GspF" evidence="8">
    <location>
        <begin position="15"/>
        <end position="134"/>
    </location>
</feature>
<name>A0A6M0Q5G1_9BACI</name>
<dbReference type="Proteomes" id="UP000481043">
    <property type="component" value="Unassembled WGS sequence"/>
</dbReference>
<comment type="similarity">
    <text evidence="2">Belongs to the GSP F family.</text>
</comment>
<keyword evidence="10" id="KW-1185">Reference proteome</keyword>
<evidence type="ECO:0000256" key="4">
    <source>
        <dbReference type="ARBA" id="ARBA00022692"/>
    </source>
</evidence>
<feature type="domain" description="Type II secretion system protein GspF" evidence="8">
    <location>
        <begin position="213"/>
        <end position="335"/>
    </location>
</feature>
<evidence type="ECO:0000256" key="6">
    <source>
        <dbReference type="ARBA" id="ARBA00023136"/>
    </source>
</evidence>
<dbReference type="PRINTS" id="PR00812">
    <property type="entry name" value="BCTERIALGSPF"/>
</dbReference>
<evidence type="ECO:0000313" key="10">
    <source>
        <dbReference type="Proteomes" id="UP000481043"/>
    </source>
</evidence>
<dbReference type="InterPro" id="IPR047692">
    <property type="entry name" value="T4P_ComGB"/>
</dbReference>
<sequence>MIKTRWNQKDQVKLLKQLSGLLERGYPLLEALTILTLHLPITKQKLLNDRIDEMKDGETFQGALVKLAFHRDVLGYLFFAERHGDLSFALKEASQLLEVKANYLSRSIKLLQYPLILLGITIILILLINIFLLPQFSSVFKTMEVENGVGLSMILLLAEWFPRLFTCLLLLLFTLCLLLFIYLKRKTVIARCEFLSKIPFYGPIIMKFYSQYFAMQLSQLLKGGLSVYESLSVFESQDYFTLFKEEAIQIKKELRGGESLASIIQSKAYFEVELAKSIAFGSLNGELSRELYHYSKLSAASLEEYINRKMAVIQPLAFISIGLIIMGIYMAIMQPVFQMLNEF</sequence>
<dbReference type="NCBIfam" id="NF041012">
    <property type="entry name" value="T4P_ComGB"/>
    <property type="match status" value="1"/>
</dbReference>
<feature type="transmembrane region" description="Helical" evidence="7">
    <location>
        <begin position="160"/>
        <end position="183"/>
    </location>
</feature>
<evidence type="ECO:0000256" key="5">
    <source>
        <dbReference type="ARBA" id="ARBA00022989"/>
    </source>
</evidence>
<gene>
    <name evidence="9" type="ORF">G4D63_07530</name>
</gene>
<comment type="subcellular location">
    <subcellularLocation>
        <location evidence="1">Cell membrane</location>
        <topology evidence="1">Multi-pass membrane protein</topology>
    </subcellularLocation>
</comment>
<dbReference type="EMBL" id="JAAIWM010000002">
    <property type="protein sequence ID" value="NEY71595.1"/>
    <property type="molecule type" value="Genomic_DNA"/>
</dbReference>
<accession>A0A6M0Q5G1</accession>
<keyword evidence="5 7" id="KW-1133">Transmembrane helix</keyword>
<dbReference type="InterPro" id="IPR018076">
    <property type="entry name" value="T2SS_GspF_dom"/>
</dbReference>
<dbReference type="PANTHER" id="PTHR30012:SF0">
    <property type="entry name" value="TYPE II SECRETION SYSTEM PROTEIN F-RELATED"/>
    <property type="match status" value="1"/>
</dbReference>
<evidence type="ECO:0000259" key="8">
    <source>
        <dbReference type="Pfam" id="PF00482"/>
    </source>
</evidence>
<evidence type="ECO:0000313" key="9">
    <source>
        <dbReference type="EMBL" id="NEY71595.1"/>
    </source>
</evidence>
<dbReference type="InterPro" id="IPR042094">
    <property type="entry name" value="T2SS_GspF_sf"/>
</dbReference>
<dbReference type="RefSeq" id="WP_163179035.1">
    <property type="nucleotide sequence ID" value="NZ_JAAIWM010000002.1"/>
</dbReference>
<feature type="transmembrane region" description="Helical" evidence="7">
    <location>
        <begin position="110"/>
        <end position="133"/>
    </location>
</feature>
<protein>
    <recommendedName>
        <fullName evidence="8">Type II secretion system protein GspF domain-containing protein</fullName>
    </recommendedName>
</protein>
<evidence type="ECO:0000256" key="1">
    <source>
        <dbReference type="ARBA" id="ARBA00004651"/>
    </source>
</evidence>
<dbReference type="AlphaFoldDB" id="A0A6M0Q5G1"/>
<keyword evidence="4 7" id="KW-0812">Transmembrane</keyword>
<dbReference type="PANTHER" id="PTHR30012">
    <property type="entry name" value="GENERAL SECRETION PATHWAY PROTEIN"/>
    <property type="match status" value="1"/>
</dbReference>
<dbReference type="GO" id="GO:0005886">
    <property type="term" value="C:plasma membrane"/>
    <property type="evidence" value="ECO:0007669"/>
    <property type="project" value="UniProtKB-SubCell"/>
</dbReference>
<evidence type="ECO:0000256" key="7">
    <source>
        <dbReference type="SAM" id="Phobius"/>
    </source>
</evidence>
<comment type="caution">
    <text evidence="9">The sequence shown here is derived from an EMBL/GenBank/DDBJ whole genome shotgun (WGS) entry which is preliminary data.</text>
</comment>